<evidence type="ECO:0000313" key="3">
    <source>
        <dbReference type="Proteomes" id="UP001207294"/>
    </source>
</evidence>
<evidence type="ECO:0008006" key="4">
    <source>
        <dbReference type="Google" id="ProtNLM"/>
    </source>
</evidence>
<organism evidence="2 3">
    <name type="scientific">Pseudomonas capsici</name>
    <dbReference type="NCBI Taxonomy" id="2810614"/>
    <lineage>
        <taxon>Bacteria</taxon>
        <taxon>Pseudomonadati</taxon>
        <taxon>Pseudomonadota</taxon>
        <taxon>Gammaproteobacteria</taxon>
        <taxon>Pseudomonadales</taxon>
        <taxon>Pseudomonadaceae</taxon>
        <taxon>Pseudomonas</taxon>
    </lineage>
</organism>
<dbReference type="EMBL" id="JAOXML010000010">
    <property type="protein sequence ID" value="MCV4377816.1"/>
    <property type="molecule type" value="Genomic_DNA"/>
</dbReference>
<evidence type="ECO:0000313" key="2">
    <source>
        <dbReference type="EMBL" id="MCV4377816.1"/>
    </source>
</evidence>
<reference evidence="2 3" key="1">
    <citation type="submission" date="2022-10" db="EMBL/GenBank/DDBJ databases">
        <title>Characterization of Pseudomonas capsici strains from pepper and tomato in Georgia.</title>
        <authorList>
            <person name="Zhao M."/>
            <person name="Dutta B."/>
        </authorList>
    </citation>
    <scope>NUCLEOTIDE SEQUENCE [LARGE SCALE GENOMIC DNA]</scope>
    <source>
        <strain evidence="2 3">Pc20-5</strain>
    </source>
</reference>
<evidence type="ECO:0000256" key="1">
    <source>
        <dbReference type="SAM" id="SignalP"/>
    </source>
</evidence>
<feature type="chain" id="PRO_5046900983" description="Lipoprotein" evidence="1">
    <location>
        <begin position="18"/>
        <end position="133"/>
    </location>
</feature>
<comment type="caution">
    <text evidence="2">The sequence shown here is derived from an EMBL/GenBank/DDBJ whole genome shotgun (WGS) entry which is preliminary data.</text>
</comment>
<name>A0ABT3BYA8_9PSED</name>
<dbReference type="RefSeq" id="WP_200978020.1">
    <property type="nucleotide sequence ID" value="NZ_JAOXMH010000001.1"/>
</dbReference>
<protein>
    <recommendedName>
        <fullName evidence="4">Lipoprotein</fullName>
    </recommendedName>
</protein>
<keyword evidence="3" id="KW-1185">Reference proteome</keyword>
<keyword evidence="1" id="KW-0732">Signal</keyword>
<feature type="signal peptide" evidence="1">
    <location>
        <begin position="1"/>
        <end position="17"/>
    </location>
</feature>
<proteinExistence type="predicted"/>
<dbReference type="Proteomes" id="UP001207294">
    <property type="component" value="Unassembled WGS sequence"/>
</dbReference>
<sequence length="133" mass="14865">MRFIICLVFFLSGCVFAQNNKDVIVNIYKADTALISGKLIRYYQVLGSPCVNVQILKPGGDGIANDTKVFCSLSGRDFTSDYTEVWLEKGEFSNDELALTLRLLPLTQEKDQVEVCRFKVEDGKIGEPMCVAK</sequence>
<accession>A0ABT3BYA8</accession>
<gene>
    <name evidence="2" type="ORF">OH718_14545</name>
</gene>